<gene>
    <name evidence="8" type="primary">ANO9_0</name>
    <name evidence="8" type="ORF">EYF80_060924</name>
</gene>
<feature type="transmembrane region" description="Helical" evidence="6">
    <location>
        <begin position="43"/>
        <end position="67"/>
    </location>
</feature>
<dbReference type="Proteomes" id="UP000314294">
    <property type="component" value="Unassembled WGS sequence"/>
</dbReference>
<feature type="transmembrane region" description="Helical" evidence="6">
    <location>
        <begin position="12"/>
        <end position="31"/>
    </location>
</feature>
<dbReference type="AlphaFoldDB" id="A0A4Z2EJI0"/>
<dbReference type="EMBL" id="SRLO01006268">
    <property type="protein sequence ID" value="TNN28928.1"/>
    <property type="molecule type" value="Genomic_DNA"/>
</dbReference>
<reference evidence="8 9" key="1">
    <citation type="submission" date="2019-03" db="EMBL/GenBank/DDBJ databases">
        <title>First draft genome of Liparis tanakae, snailfish: a comprehensive survey of snailfish specific genes.</title>
        <authorList>
            <person name="Kim W."/>
            <person name="Song I."/>
            <person name="Jeong J.-H."/>
            <person name="Kim D."/>
            <person name="Kim S."/>
            <person name="Ryu S."/>
            <person name="Song J.Y."/>
            <person name="Lee S.K."/>
        </authorList>
    </citation>
    <scope>NUCLEOTIDE SEQUENCE [LARGE SCALE GENOMIC DNA]</scope>
    <source>
        <tissue evidence="8">Muscle</tissue>
    </source>
</reference>
<comment type="caution">
    <text evidence="8">The sequence shown here is derived from an EMBL/GenBank/DDBJ whole genome shotgun (WGS) entry which is preliminary data.</text>
</comment>
<dbReference type="PANTHER" id="PTHR12308:SF37">
    <property type="entry name" value="ANOCTAMIN-9"/>
    <property type="match status" value="1"/>
</dbReference>
<dbReference type="InterPro" id="IPR007632">
    <property type="entry name" value="Anoctamin"/>
</dbReference>
<proteinExistence type="inferred from homology"/>
<keyword evidence="4 6" id="KW-1133">Transmembrane helix</keyword>
<dbReference type="OrthoDB" id="296386at2759"/>
<evidence type="ECO:0000256" key="5">
    <source>
        <dbReference type="ARBA" id="ARBA00023136"/>
    </source>
</evidence>
<dbReference type="InterPro" id="IPR049452">
    <property type="entry name" value="Anoctamin_TM"/>
</dbReference>
<accession>A0A4Z2EJI0</accession>
<dbReference type="Pfam" id="PF04547">
    <property type="entry name" value="Anoctamin"/>
    <property type="match status" value="1"/>
</dbReference>
<keyword evidence="9" id="KW-1185">Reference proteome</keyword>
<evidence type="ECO:0000256" key="2">
    <source>
        <dbReference type="ARBA" id="ARBA00009671"/>
    </source>
</evidence>
<dbReference type="PANTHER" id="PTHR12308">
    <property type="entry name" value="ANOCTAMIN"/>
    <property type="match status" value="1"/>
</dbReference>
<comment type="similarity">
    <text evidence="2 6">Belongs to the anoctamin family.</text>
</comment>
<protein>
    <recommendedName>
        <fullName evidence="6">Anoctamin</fullName>
    </recommendedName>
</protein>
<comment type="caution">
    <text evidence="6">Lacks conserved residue(s) required for the propagation of feature annotation.</text>
</comment>
<dbReference type="GO" id="GO:0005254">
    <property type="term" value="F:chloride channel activity"/>
    <property type="evidence" value="ECO:0007669"/>
    <property type="project" value="TreeGrafter"/>
</dbReference>
<dbReference type="GO" id="GO:0005886">
    <property type="term" value="C:plasma membrane"/>
    <property type="evidence" value="ECO:0007669"/>
    <property type="project" value="TreeGrafter"/>
</dbReference>
<evidence type="ECO:0000313" key="8">
    <source>
        <dbReference type="EMBL" id="TNN28928.1"/>
    </source>
</evidence>
<evidence type="ECO:0000256" key="3">
    <source>
        <dbReference type="ARBA" id="ARBA00022692"/>
    </source>
</evidence>
<evidence type="ECO:0000256" key="4">
    <source>
        <dbReference type="ARBA" id="ARBA00022989"/>
    </source>
</evidence>
<evidence type="ECO:0000313" key="9">
    <source>
        <dbReference type="Proteomes" id="UP000314294"/>
    </source>
</evidence>
<sequence length="141" mass="16962">MERKFTVKMFTFQFFTLFSSLFYVAFFLGRYSCHPSGCLTDLFIQMAVIMLLKQTLNNIFEFIVPWLRNCLRRKTAKKLQRKCGQCYRKACHNNQGQYDACDICKLRDWLYNYHLAHTDAFSLFNEFFEMGRSTFSPWHHT</sequence>
<evidence type="ECO:0000256" key="1">
    <source>
        <dbReference type="ARBA" id="ARBA00004141"/>
    </source>
</evidence>
<keyword evidence="5 6" id="KW-0472">Membrane</keyword>
<name>A0A4Z2EJI0_9TELE</name>
<organism evidence="8 9">
    <name type="scientific">Liparis tanakae</name>
    <name type="common">Tanaka's snailfish</name>
    <dbReference type="NCBI Taxonomy" id="230148"/>
    <lineage>
        <taxon>Eukaryota</taxon>
        <taxon>Metazoa</taxon>
        <taxon>Chordata</taxon>
        <taxon>Craniata</taxon>
        <taxon>Vertebrata</taxon>
        <taxon>Euteleostomi</taxon>
        <taxon>Actinopterygii</taxon>
        <taxon>Neopterygii</taxon>
        <taxon>Teleostei</taxon>
        <taxon>Neoteleostei</taxon>
        <taxon>Acanthomorphata</taxon>
        <taxon>Eupercaria</taxon>
        <taxon>Perciformes</taxon>
        <taxon>Cottioidei</taxon>
        <taxon>Cottales</taxon>
        <taxon>Liparidae</taxon>
        <taxon>Liparis</taxon>
    </lineage>
</organism>
<evidence type="ECO:0000259" key="7">
    <source>
        <dbReference type="Pfam" id="PF04547"/>
    </source>
</evidence>
<comment type="subcellular location">
    <subcellularLocation>
        <location evidence="1 6">Membrane</location>
        <topology evidence="1 6">Multi-pass membrane protein</topology>
    </subcellularLocation>
</comment>
<keyword evidence="3 6" id="KW-0812">Transmembrane</keyword>
<feature type="domain" description="Anoctamin transmembrane" evidence="7">
    <location>
        <begin position="2"/>
        <end position="130"/>
    </location>
</feature>
<evidence type="ECO:0000256" key="6">
    <source>
        <dbReference type="RuleBase" id="RU280814"/>
    </source>
</evidence>